<dbReference type="Proteomes" id="UP000294292">
    <property type="component" value="Chromosome"/>
</dbReference>
<dbReference type="Pfam" id="PF01479">
    <property type="entry name" value="S4"/>
    <property type="match status" value="1"/>
</dbReference>
<dbReference type="CDD" id="cd00165">
    <property type="entry name" value="S4"/>
    <property type="match status" value="1"/>
</dbReference>
<dbReference type="InterPro" id="IPR036986">
    <property type="entry name" value="S4_RNA-bd_sf"/>
</dbReference>
<evidence type="ECO:0000313" key="3">
    <source>
        <dbReference type="EMBL" id="QBP41531.1"/>
    </source>
</evidence>
<reference evidence="3 4" key="1">
    <citation type="submission" date="2019-03" db="EMBL/GenBank/DDBJ databases">
        <title>Complete genome sequence of Paenisporosarcina antarctica CGMCC 1.6503T.</title>
        <authorList>
            <person name="Rong J.-C."/>
            <person name="Chi N.-Y."/>
            <person name="Zhang Q.-F."/>
        </authorList>
    </citation>
    <scope>NUCLEOTIDE SEQUENCE [LARGE SCALE GENOMIC DNA]</scope>
    <source>
        <strain evidence="3 4">CGMCC 1.6503</strain>
    </source>
</reference>
<sequence length="262" mass="30176">MEQVFQHFRKDEQPFIEQVSGWVRETQDRYAPKLTDFLDPRQQYIANSLIGQNDEVLTSVFGEFSEAERKRMLISPSYFVATNEDYGITMFSIKYPSKFIKLEHPDVLGTLMSLGLDRSKFGDIRVNDDRIEFAVASEVADFVSMHITSIGKSKVKVEELPLDHPYIENSDVWVEETHTVSSMRIDTIIASLFNVSRQKASMLIHSGKVKVNWSVREQPSFELHESDLLSIRGYGRIKIGLIEGRTKKDKIRLQISRIEPKS</sequence>
<dbReference type="SUPFAM" id="SSF55174">
    <property type="entry name" value="Alpha-L RNA-binding motif"/>
    <property type="match status" value="1"/>
</dbReference>
<dbReference type="RefSeq" id="WP_134210137.1">
    <property type="nucleotide sequence ID" value="NZ_CP038015.1"/>
</dbReference>
<dbReference type="Gene3D" id="3.30.70.330">
    <property type="match status" value="1"/>
</dbReference>
<dbReference type="EMBL" id="CP038015">
    <property type="protein sequence ID" value="QBP41531.1"/>
    <property type="molecule type" value="Genomic_DNA"/>
</dbReference>
<feature type="domain" description="RNA-binding S4" evidence="2">
    <location>
        <begin position="183"/>
        <end position="243"/>
    </location>
</feature>
<dbReference type="AlphaFoldDB" id="A0A4P6ZYG1"/>
<dbReference type="InterPro" id="IPR040591">
    <property type="entry name" value="RqcP2_RBD"/>
</dbReference>
<keyword evidence="4" id="KW-1185">Reference proteome</keyword>
<evidence type="ECO:0000313" key="4">
    <source>
        <dbReference type="Proteomes" id="UP000294292"/>
    </source>
</evidence>
<name>A0A4P6ZYG1_9BACL</name>
<evidence type="ECO:0000259" key="2">
    <source>
        <dbReference type="SMART" id="SM00363"/>
    </source>
</evidence>
<dbReference type="OrthoDB" id="9812787at2"/>
<gene>
    <name evidence="3" type="ORF">E2636_10435</name>
</gene>
<dbReference type="PANTHER" id="PTHR13633">
    <property type="entry name" value="MITOCHONDRIAL TRANSCRIPTION RESCUE FACTOR 1"/>
    <property type="match status" value="1"/>
</dbReference>
<dbReference type="Gene3D" id="3.30.1370.160">
    <property type="match status" value="1"/>
</dbReference>
<dbReference type="KEGG" id="panc:E2636_10435"/>
<dbReference type="Pfam" id="PF21278">
    <property type="entry name" value="YlmH_1st"/>
    <property type="match status" value="1"/>
</dbReference>
<organism evidence="3 4">
    <name type="scientific">Paenisporosarcina antarctica</name>
    <dbReference type="NCBI Taxonomy" id="417367"/>
    <lineage>
        <taxon>Bacteria</taxon>
        <taxon>Bacillati</taxon>
        <taxon>Bacillota</taxon>
        <taxon>Bacilli</taxon>
        <taxon>Bacillales</taxon>
        <taxon>Caryophanaceae</taxon>
        <taxon>Paenisporosarcina</taxon>
    </lineage>
</organism>
<dbReference type="PANTHER" id="PTHR13633:SF3">
    <property type="entry name" value="MITOCHONDRIAL TRANSCRIPTION RESCUE FACTOR 1"/>
    <property type="match status" value="1"/>
</dbReference>
<proteinExistence type="predicted"/>
<dbReference type="Gene3D" id="3.10.290.10">
    <property type="entry name" value="RNA-binding S4 domain"/>
    <property type="match status" value="1"/>
</dbReference>
<dbReference type="GO" id="GO:0003723">
    <property type="term" value="F:RNA binding"/>
    <property type="evidence" value="ECO:0007669"/>
    <property type="project" value="UniProtKB-KW"/>
</dbReference>
<dbReference type="InterPro" id="IPR012677">
    <property type="entry name" value="Nucleotide-bd_a/b_plait_sf"/>
</dbReference>
<evidence type="ECO:0000256" key="1">
    <source>
        <dbReference type="PROSITE-ProRule" id="PRU00182"/>
    </source>
</evidence>
<dbReference type="InterPro" id="IPR002942">
    <property type="entry name" value="S4_RNA-bd"/>
</dbReference>
<protein>
    <submittedName>
        <fullName evidence="3">RNA-binding protein</fullName>
    </submittedName>
</protein>
<dbReference type="SMART" id="SM00363">
    <property type="entry name" value="S4"/>
    <property type="match status" value="1"/>
</dbReference>
<dbReference type="Pfam" id="PF17774">
    <property type="entry name" value="YlmH_RBD"/>
    <property type="match status" value="1"/>
</dbReference>
<accession>A0A4P6ZYG1</accession>
<dbReference type="PROSITE" id="PS50889">
    <property type="entry name" value="S4"/>
    <property type="match status" value="1"/>
</dbReference>
<keyword evidence="1" id="KW-0694">RNA-binding</keyword>
<dbReference type="InterPro" id="IPR048443">
    <property type="entry name" value="RqcP2_N"/>
</dbReference>